<sequence>MNHQILWRLYFLTTATAIPPNVQGMTFDW</sequence>
<dbReference type="AlphaFoldDB" id="A0A381TCH5"/>
<protein>
    <submittedName>
        <fullName evidence="1">Uncharacterized protein</fullName>
    </submittedName>
</protein>
<accession>A0A381TCH5</accession>
<organism evidence="1">
    <name type="scientific">marine metagenome</name>
    <dbReference type="NCBI Taxonomy" id="408172"/>
    <lineage>
        <taxon>unclassified sequences</taxon>
        <taxon>metagenomes</taxon>
        <taxon>ecological metagenomes</taxon>
    </lineage>
</organism>
<name>A0A381TCH5_9ZZZZ</name>
<gene>
    <name evidence="1" type="ORF">METZ01_LOCUS66065</name>
</gene>
<reference evidence="1" key="1">
    <citation type="submission" date="2018-05" db="EMBL/GenBank/DDBJ databases">
        <authorList>
            <person name="Lanie J.A."/>
            <person name="Ng W.-L."/>
            <person name="Kazmierczak K.M."/>
            <person name="Andrzejewski T.M."/>
            <person name="Davidsen T.M."/>
            <person name="Wayne K.J."/>
            <person name="Tettelin H."/>
            <person name="Glass J.I."/>
            <person name="Rusch D."/>
            <person name="Podicherti R."/>
            <person name="Tsui H.-C.T."/>
            <person name="Winkler M.E."/>
        </authorList>
    </citation>
    <scope>NUCLEOTIDE SEQUENCE</scope>
</reference>
<proteinExistence type="predicted"/>
<dbReference type="EMBL" id="UINC01004288">
    <property type="protein sequence ID" value="SVA13211.1"/>
    <property type="molecule type" value="Genomic_DNA"/>
</dbReference>
<evidence type="ECO:0000313" key="1">
    <source>
        <dbReference type="EMBL" id="SVA13211.1"/>
    </source>
</evidence>